<evidence type="ECO:0000313" key="2">
    <source>
        <dbReference type="Proteomes" id="UP000823851"/>
    </source>
</evidence>
<protein>
    <submittedName>
        <fullName evidence="1">Uncharacterized protein</fullName>
    </submittedName>
</protein>
<gene>
    <name evidence="1" type="ORF">H9912_07770</name>
</gene>
<organism evidence="1 2">
    <name type="scientific">Candidatus Eisenbergiella stercorigallinarum</name>
    <dbReference type="NCBI Taxonomy" id="2838557"/>
    <lineage>
        <taxon>Bacteria</taxon>
        <taxon>Bacillati</taxon>
        <taxon>Bacillota</taxon>
        <taxon>Clostridia</taxon>
        <taxon>Lachnospirales</taxon>
        <taxon>Lachnospiraceae</taxon>
        <taxon>Eisenbergiella</taxon>
    </lineage>
</organism>
<name>A0A9D2R054_9FIRM</name>
<sequence length="59" mass="6418">WKDGKLTRAAVRPERSGSVVFVGDVPAHISCQGEEVSHTPAEHGYAVTLEAGKEYTFVF</sequence>
<accession>A0A9D2R054</accession>
<reference evidence="1" key="2">
    <citation type="submission" date="2021-04" db="EMBL/GenBank/DDBJ databases">
        <authorList>
            <person name="Gilroy R."/>
        </authorList>
    </citation>
    <scope>NUCLEOTIDE SEQUENCE</scope>
    <source>
        <strain evidence="1">ChiHjej8B7-25341</strain>
    </source>
</reference>
<dbReference type="AlphaFoldDB" id="A0A9D2R054"/>
<dbReference type="EMBL" id="DWUW01000219">
    <property type="protein sequence ID" value="HJD31824.1"/>
    <property type="molecule type" value="Genomic_DNA"/>
</dbReference>
<dbReference type="Proteomes" id="UP000823851">
    <property type="component" value="Unassembled WGS sequence"/>
</dbReference>
<comment type="caution">
    <text evidence="1">The sequence shown here is derived from an EMBL/GenBank/DDBJ whole genome shotgun (WGS) entry which is preliminary data.</text>
</comment>
<proteinExistence type="predicted"/>
<reference evidence="1" key="1">
    <citation type="journal article" date="2021" name="PeerJ">
        <title>Extensive microbial diversity within the chicken gut microbiome revealed by metagenomics and culture.</title>
        <authorList>
            <person name="Gilroy R."/>
            <person name="Ravi A."/>
            <person name="Getino M."/>
            <person name="Pursley I."/>
            <person name="Horton D.L."/>
            <person name="Alikhan N.F."/>
            <person name="Baker D."/>
            <person name="Gharbi K."/>
            <person name="Hall N."/>
            <person name="Watson M."/>
            <person name="Adriaenssens E.M."/>
            <person name="Foster-Nyarko E."/>
            <person name="Jarju S."/>
            <person name="Secka A."/>
            <person name="Antonio M."/>
            <person name="Oren A."/>
            <person name="Chaudhuri R.R."/>
            <person name="La Ragione R."/>
            <person name="Hildebrand F."/>
            <person name="Pallen M.J."/>
        </authorList>
    </citation>
    <scope>NUCLEOTIDE SEQUENCE</scope>
    <source>
        <strain evidence="1">ChiHjej8B7-25341</strain>
    </source>
</reference>
<feature type="non-terminal residue" evidence="1">
    <location>
        <position position="1"/>
    </location>
</feature>
<evidence type="ECO:0000313" key="1">
    <source>
        <dbReference type="EMBL" id="HJD31824.1"/>
    </source>
</evidence>